<evidence type="ECO:0000313" key="3">
    <source>
        <dbReference type="EMBL" id="GGQ26898.1"/>
    </source>
</evidence>
<dbReference type="RefSeq" id="WP_189537575.1">
    <property type="nucleotide sequence ID" value="NZ_BMSV01000012.1"/>
</dbReference>
<feature type="transmembrane region" description="Helical" evidence="2">
    <location>
        <begin position="12"/>
        <end position="32"/>
    </location>
</feature>
<keyword evidence="4" id="KW-1185">Reference proteome</keyword>
<comment type="caution">
    <text evidence="3">The sequence shown here is derived from an EMBL/GenBank/DDBJ whole genome shotgun (WGS) entry which is preliminary data.</text>
</comment>
<feature type="transmembrane region" description="Helical" evidence="2">
    <location>
        <begin position="232"/>
        <end position="250"/>
    </location>
</feature>
<reference evidence="3" key="1">
    <citation type="journal article" date="2014" name="Int. J. Syst. Evol. Microbiol.">
        <title>Complete genome sequence of Corynebacterium casei LMG S-19264T (=DSM 44701T), isolated from a smear-ripened cheese.</title>
        <authorList>
            <consortium name="US DOE Joint Genome Institute (JGI-PGF)"/>
            <person name="Walter F."/>
            <person name="Albersmeier A."/>
            <person name="Kalinowski J."/>
            <person name="Ruckert C."/>
        </authorList>
    </citation>
    <scope>NUCLEOTIDE SEQUENCE</scope>
    <source>
        <strain evidence="3">JCM 4335</strain>
    </source>
</reference>
<proteinExistence type="predicted"/>
<sequence length="331" mass="32480">MSATPQRRMTAAMVLVPVFAALALWAFVWPAARVAPRDVPIGLAGPESAVTQLEKGFRQRGDEFALHRYDDADAARAAIEDRTVYGALVAGPQGPEVLVASAASPAVAQLLQQAAAAQSPSGQVKVTDVVAAPSGDPRGSGLIASLLPLGLAGLAAGAAVTLMGLRGGRAATALVGGAVLAGAVGATITDTWLGMLGGDWAAEAGVLGLTVLATSSAVAGFAALVGPPGIGLGALLMVLLGNPFSGVTSAPEMLPEPVGTLGQLLPPGAGASLLRSVAFFDGAAAGGPLLTLLVWVALGMALVFLGARRGPAGPAGRPTPSAAAPRPAPIG</sequence>
<feature type="transmembrane region" description="Helical" evidence="2">
    <location>
        <begin position="170"/>
        <end position="188"/>
    </location>
</feature>
<dbReference type="Proteomes" id="UP000654123">
    <property type="component" value="Unassembled WGS sequence"/>
</dbReference>
<protein>
    <submittedName>
        <fullName evidence="3">Membrane protein</fullName>
    </submittedName>
</protein>
<feature type="compositionally biased region" description="Low complexity" evidence="1">
    <location>
        <begin position="311"/>
        <end position="325"/>
    </location>
</feature>
<feature type="transmembrane region" description="Helical" evidence="2">
    <location>
        <begin position="200"/>
        <end position="225"/>
    </location>
</feature>
<evidence type="ECO:0000256" key="2">
    <source>
        <dbReference type="SAM" id="Phobius"/>
    </source>
</evidence>
<dbReference type="AlphaFoldDB" id="A0A918ENQ9"/>
<organism evidence="3 4">
    <name type="scientific">Streptomyces roseolilacinus</name>
    <dbReference type="NCBI Taxonomy" id="66904"/>
    <lineage>
        <taxon>Bacteria</taxon>
        <taxon>Bacillati</taxon>
        <taxon>Actinomycetota</taxon>
        <taxon>Actinomycetes</taxon>
        <taxon>Kitasatosporales</taxon>
        <taxon>Streptomycetaceae</taxon>
        <taxon>Streptomyces</taxon>
    </lineage>
</organism>
<dbReference type="EMBL" id="BMSV01000012">
    <property type="protein sequence ID" value="GGQ26898.1"/>
    <property type="molecule type" value="Genomic_DNA"/>
</dbReference>
<keyword evidence="2" id="KW-0812">Transmembrane</keyword>
<reference evidence="3" key="2">
    <citation type="submission" date="2020-09" db="EMBL/GenBank/DDBJ databases">
        <authorList>
            <person name="Sun Q."/>
            <person name="Ohkuma M."/>
        </authorList>
    </citation>
    <scope>NUCLEOTIDE SEQUENCE</scope>
    <source>
        <strain evidence="3">JCM 4335</strain>
    </source>
</reference>
<feature type="transmembrane region" description="Helical" evidence="2">
    <location>
        <begin position="283"/>
        <end position="307"/>
    </location>
</feature>
<feature type="region of interest" description="Disordered" evidence="1">
    <location>
        <begin position="311"/>
        <end position="331"/>
    </location>
</feature>
<accession>A0A918ENQ9</accession>
<feature type="transmembrane region" description="Helical" evidence="2">
    <location>
        <begin position="142"/>
        <end position="163"/>
    </location>
</feature>
<name>A0A918ENQ9_9ACTN</name>
<gene>
    <name evidence="3" type="ORF">GCM10010249_52010</name>
</gene>
<evidence type="ECO:0000256" key="1">
    <source>
        <dbReference type="SAM" id="MobiDB-lite"/>
    </source>
</evidence>
<keyword evidence="2" id="KW-1133">Transmembrane helix</keyword>
<keyword evidence="2" id="KW-0472">Membrane</keyword>
<evidence type="ECO:0000313" key="4">
    <source>
        <dbReference type="Proteomes" id="UP000654123"/>
    </source>
</evidence>